<evidence type="ECO:0000256" key="2">
    <source>
        <dbReference type="SAM" id="SignalP"/>
    </source>
</evidence>
<evidence type="ECO:0000313" key="5">
    <source>
        <dbReference type="EMBL" id="CAF1202791.1"/>
    </source>
</evidence>
<dbReference type="InterPro" id="IPR042104">
    <property type="entry name" value="PKS_dehydratase_sf"/>
</dbReference>
<dbReference type="AlphaFoldDB" id="A0A814U9A3"/>
<comment type="caution">
    <text evidence="1">Lacks conserved residue(s) required for the propagation of feature annotation.</text>
</comment>
<dbReference type="InterPro" id="IPR016035">
    <property type="entry name" value="Acyl_Trfase/lysoPLipase"/>
</dbReference>
<dbReference type="GO" id="GO:0016740">
    <property type="term" value="F:transferase activity"/>
    <property type="evidence" value="ECO:0007669"/>
    <property type="project" value="InterPro"/>
</dbReference>
<comment type="caution">
    <text evidence="4">The sequence shown here is derived from an EMBL/GenBank/DDBJ whole genome shotgun (WGS) entry which is preliminary data.</text>
</comment>
<dbReference type="Proteomes" id="UP000663877">
    <property type="component" value="Unassembled WGS sequence"/>
</dbReference>
<dbReference type="EMBL" id="CAJNOM010000169">
    <property type="protein sequence ID" value="CAF1173476.1"/>
    <property type="molecule type" value="Genomic_DNA"/>
</dbReference>
<evidence type="ECO:0000313" key="6">
    <source>
        <dbReference type="Proteomes" id="UP000663832"/>
    </source>
</evidence>
<dbReference type="InterPro" id="IPR049900">
    <property type="entry name" value="PKS_mFAS_DH"/>
</dbReference>
<keyword evidence="6" id="KW-1185">Reference proteome</keyword>
<accession>A0A814U9A3</accession>
<dbReference type="OrthoDB" id="10396375at2759"/>
<evidence type="ECO:0000256" key="1">
    <source>
        <dbReference type="PROSITE-ProRule" id="PRU01363"/>
    </source>
</evidence>
<dbReference type="Pfam" id="PF21089">
    <property type="entry name" value="PKS_DH_N"/>
    <property type="match status" value="1"/>
</dbReference>
<evidence type="ECO:0000313" key="4">
    <source>
        <dbReference type="EMBL" id="CAF1173476.1"/>
    </source>
</evidence>
<reference evidence="4" key="1">
    <citation type="submission" date="2021-02" db="EMBL/GenBank/DDBJ databases">
        <authorList>
            <person name="Nowell W R."/>
        </authorList>
    </citation>
    <scope>NUCLEOTIDE SEQUENCE</scope>
</reference>
<name>A0A814U9A3_9BILA</name>
<evidence type="ECO:0000259" key="3">
    <source>
        <dbReference type="PROSITE" id="PS52019"/>
    </source>
</evidence>
<dbReference type="Gene3D" id="3.40.366.10">
    <property type="entry name" value="Malonyl-Coenzyme A Acyl Carrier Protein, domain 2"/>
    <property type="match status" value="1"/>
</dbReference>
<dbReference type="InterPro" id="IPR001227">
    <property type="entry name" value="Ac_transferase_dom_sf"/>
</dbReference>
<protein>
    <recommendedName>
        <fullName evidence="3">PKS/mFAS DH domain-containing protein</fullName>
    </recommendedName>
</protein>
<dbReference type="Gene3D" id="3.10.129.110">
    <property type="entry name" value="Polyketide synthase dehydratase"/>
    <property type="match status" value="1"/>
</dbReference>
<feature type="chain" id="PRO_5035603777" description="PKS/mFAS DH domain-containing protein" evidence="2">
    <location>
        <begin position="20"/>
        <end position="196"/>
    </location>
</feature>
<dbReference type="PROSITE" id="PS52019">
    <property type="entry name" value="PKS_MFAS_DH"/>
    <property type="match status" value="1"/>
</dbReference>
<dbReference type="Proteomes" id="UP000663832">
    <property type="component" value="Unassembled WGS sequence"/>
</dbReference>
<dbReference type="EMBL" id="CAJNOI010000238">
    <property type="protein sequence ID" value="CAF1202791.1"/>
    <property type="molecule type" value="Genomic_DNA"/>
</dbReference>
<feature type="signal peptide" evidence="2">
    <location>
        <begin position="1"/>
        <end position="19"/>
    </location>
</feature>
<dbReference type="SUPFAM" id="SSF52151">
    <property type="entry name" value="FabD/lysophospholipase-like"/>
    <property type="match status" value="1"/>
</dbReference>
<feature type="domain" description="PKS/mFAS DH" evidence="3">
    <location>
        <begin position="91"/>
        <end position="196"/>
    </location>
</feature>
<proteinExistence type="predicted"/>
<keyword evidence="2" id="KW-0732">Signal</keyword>
<sequence>MIGHHHYLLIFIHLHPIFYDVTLQENAGEQQETSENNYIAVCAKAKLYSSVTDDNMPLDSQMYEKTVRFYDAITLIIKDEAKNVFLETSPHPVLVKSTRECYELTNQQQSSPPLILLTLKRKENEQTNHKIQDAILFPAVAYLELATAACHQLLSSKDDQKQPTISFEDVKFVKALILNKHKLIEVFTLIIMPIRQ</sequence>
<organism evidence="4 6">
    <name type="scientific">Adineta steineri</name>
    <dbReference type="NCBI Taxonomy" id="433720"/>
    <lineage>
        <taxon>Eukaryota</taxon>
        <taxon>Metazoa</taxon>
        <taxon>Spiralia</taxon>
        <taxon>Gnathifera</taxon>
        <taxon>Rotifera</taxon>
        <taxon>Eurotatoria</taxon>
        <taxon>Bdelloidea</taxon>
        <taxon>Adinetida</taxon>
        <taxon>Adinetidae</taxon>
        <taxon>Adineta</taxon>
    </lineage>
</organism>
<dbReference type="InterPro" id="IPR049552">
    <property type="entry name" value="PKS_DH_N"/>
</dbReference>
<gene>
    <name evidence="5" type="ORF">BJG266_LOCUS27003</name>
    <name evidence="4" type="ORF">QVE165_LOCUS24256</name>
</gene>